<evidence type="ECO:0000256" key="2">
    <source>
        <dbReference type="ARBA" id="ARBA00001946"/>
    </source>
</evidence>
<dbReference type="EMBL" id="CP003924">
    <property type="protein sequence ID" value="AGS33791.1"/>
    <property type="molecule type" value="Genomic_DNA"/>
</dbReference>
<comment type="similarity">
    <text evidence="3">Belongs to the Nudix hydrolase family. PCD1 subfamily.</text>
</comment>
<feature type="region of interest" description="Disordered" evidence="8">
    <location>
        <begin position="1"/>
        <end position="26"/>
    </location>
</feature>
<name>S5TFS0_9CORY</name>
<dbReference type="InterPro" id="IPR000086">
    <property type="entry name" value="NUDIX_hydrolase_dom"/>
</dbReference>
<feature type="domain" description="Nudix hydrolase" evidence="9">
    <location>
        <begin position="51"/>
        <end position="196"/>
    </location>
</feature>
<keyword evidence="7" id="KW-0464">Manganese</keyword>
<evidence type="ECO:0000256" key="8">
    <source>
        <dbReference type="SAM" id="MobiDB-lite"/>
    </source>
</evidence>
<dbReference type="InterPro" id="IPR000059">
    <property type="entry name" value="NUDIX_hydrolase_NudL_CS"/>
</dbReference>
<dbReference type="HOGENOM" id="CLU_040940_3_1_11"/>
<dbReference type="PROSITE" id="PS01293">
    <property type="entry name" value="NUDIX_COA"/>
    <property type="match status" value="1"/>
</dbReference>
<dbReference type="PROSITE" id="PS51462">
    <property type="entry name" value="NUDIX"/>
    <property type="match status" value="1"/>
</dbReference>
<dbReference type="RefSeq" id="WP_020933726.1">
    <property type="nucleotide sequence ID" value="NC_021915.1"/>
</dbReference>
<dbReference type="SUPFAM" id="SSF55811">
    <property type="entry name" value="Nudix"/>
    <property type="match status" value="1"/>
</dbReference>
<keyword evidence="5" id="KW-0378">Hydrolase</keyword>
<dbReference type="InterPro" id="IPR015797">
    <property type="entry name" value="NUDIX_hydrolase-like_dom_sf"/>
</dbReference>
<keyword evidence="6" id="KW-0460">Magnesium</keyword>
<dbReference type="eggNOG" id="COG0494">
    <property type="taxonomic scope" value="Bacteria"/>
</dbReference>
<sequence>MTYPDYPDQPGRNTVLRPETAPEWLRPLTETPDTEAIRRTLGVKPGVRPRPDKQAAVLMLFAGARDATALPADAGVLLTHRAPTMRTHSGQMAFPGGRIDATDDNVVDTALREAWEETGLRRDSVTPIAQLPEMHVRSNGYPVHPIIAYWDEPEELYPASEEETDDVFTASIEELADPASRLTVGWGPWRGPAFQVRGYVVWGFTGGLLASALATAGWEDEWDRDTVHDLSTVLAASRNNESMD</sequence>
<evidence type="ECO:0000256" key="4">
    <source>
        <dbReference type="ARBA" id="ARBA00022723"/>
    </source>
</evidence>
<accession>S5TFS0</accession>
<dbReference type="Proteomes" id="UP000015388">
    <property type="component" value="Chromosome"/>
</dbReference>
<evidence type="ECO:0000256" key="6">
    <source>
        <dbReference type="ARBA" id="ARBA00022842"/>
    </source>
</evidence>
<dbReference type="PANTHER" id="PTHR12992">
    <property type="entry name" value="NUDIX HYDROLASE"/>
    <property type="match status" value="1"/>
</dbReference>
<evidence type="ECO:0000256" key="1">
    <source>
        <dbReference type="ARBA" id="ARBA00001936"/>
    </source>
</evidence>
<dbReference type="AlphaFoldDB" id="S5TFS0"/>
<evidence type="ECO:0000256" key="3">
    <source>
        <dbReference type="ARBA" id="ARBA00006506"/>
    </source>
</evidence>
<dbReference type="GO" id="GO:0000287">
    <property type="term" value="F:magnesium ion binding"/>
    <property type="evidence" value="ECO:0007669"/>
    <property type="project" value="InterPro"/>
</dbReference>
<dbReference type="GO" id="GO:0009132">
    <property type="term" value="P:nucleoside diphosphate metabolic process"/>
    <property type="evidence" value="ECO:0007669"/>
    <property type="project" value="InterPro"/>
</dbReference>
<comment type="cofactor">
    <cofactor evidence="2">
        <name>Mg(2+)</name>
        <dbReference type="ChEBI" id="CHEBI:18420"/>
    </cofactor>
</comment>
<comment type="cofactor">
    <cofactor evidence="1">
        <name>Mn(2+)</name>
        <dbReference type="ChEBI" id="CHEBI:29035"/>
    </cofactor>
</comment>
<dbReference type="KEGG" id="cmd:B841_01540"/>
<keyword evidence="4" id="KW-0479">Metal-binding</keyword>
<dbReference type="Gene3D" id="3.90.79.10">
    <property type="entry name" value="Nucleoside Triphosphate Pyrophosphohydrolase"/>
    <property type="match status" value="1"/>
</dbReference>
<evidence type="ECO:0000313" key="10">
    <source>
        <dbReference type="EMBL" id="AGS33791.1"/>
    </source>
</evidence>
<dbReference type="Pfam" id="PF00293">
    <property type="entry name" value="NUDIX"/>
    <property type="match status" value="1"/>
</dbReference>
<organism evidence="10 11">
    <name type="scientific">Corynebacterium maris DSM 45190</name>
    <dbReference type="NCBI Taxonomy" id="1224163"/>
    <lineage>
        <taxon>Bacteria</taxon>
        <taxon>Bacillati</taxon>
        <taxon>Actinomycetota</taxon>
        <taxon>Actinomycetes</taxon>
        <taxon>Mycobacteriales</taxon>
        <taxon>Corynebacteriaceae</taxon>
        <taxon>Corynebacterium</taxon>
    </lineage>
</organism>
<dbReference type="GO" id="GO:0030145">
    <property type="term" value="F:manganese ion binding"/>
    <property type="evidence" value="ECO:0007669"/>
    <property type="project" value="InterPro"/>
</dbReference>
<dbReference type="InterPro" id="IPR045121">
    <property type="entry name" value="CoAse"/>
</dbReference>
<reference evidence="10 11" key="1">
    <citation type="submission" date="2012-11" db="EMBL/GenBank/DDBJ databases">
        <title>The complete genome sequence of Corynebacterium maris Coryn-1 (=DSM 45190).</title>
        <authorList>
            <person name="Schaffert L."/>
            <person name="Albersmeier A."/>
            <person name="Kalinowski J."/>
            <person name="Ruckert C."/>
        </authorList>
    </citation>
    <scope>NUCLEOTIDE SEQUENCE [LARGE SCALE GENOMIC DNA]</scope>
    <source>
        <strain evidence="11">Coryn-1</strain>
    </source>
</reference>
<proteinExistence type="inferred from homology"/>
<protein>
    <recommendedName>
        <fullName evidence="9">Nudix hydrolase domain-containing protein</fullName>
    </recommendedName>
</protein>
<dbReference type="PATRIC" id="fig|1224163.3.peg.311"/>
<dbReference type="PANTHER" id="PTHR12992:SF11">
    <property type="entry name" value="MITOCHONDRIAL COENZYME A DIPHOSPHATASE NUDT8"/>
    <property type="match status" value="1"/>
</dbReference>
<evidence type="ECO:0000313" key="11">
    <source>
        <dbReference type="Proteomes" id="UP000015388"/>
    </source>
</evidence>
<keyword evidence="11" id="KW-1185">Reference proteome</keyword>
<dbReference type="OrthoDB" id="9802805at2"/>
<dbReference type="CDD" id="cd03426">
    <property type="entry name" value="NUDIX_CoAse_Nudt7"/>
    <property type="match status" value="1"/>
</dbReference>
<gene>
    <name evidence="10" type="ORF">B841_01540</name>
</gene>
<evidence type="ECO:0000259" key="9">
    <source>
        <dbReference type="PROSITE" id="PS51462"/>
    </source>
</evidence>
<dbReference type="GO" id="GO:0010945">
    <property type="term" value="F:coenzyme A diphosphatase activity"/>
    <property type="evidence" value="ECO:0007669"/>
    <property type="project" value="InterPro"/>
</dbReference>
<evidence type="ECO:0000256" key="7">
    <source>
        <dbReference type="ARBA" id="ARBA00023211"/>
    </source>
</evidence>
<evidence type="ECO:0000256" key="5">
    <source>
        <dbReference type="ARBA" id="ARBA00022801"/>
    </source>
</evidence>
<dbReference type="STRING" id="1224163.B841_01540"/>